<proteinExistence type="predicted"/>
<dbReference type="AlphaFoldDB" id="A0A4V1AIW7"/>
<dbReference type="InterPro" id="IPR001387">
    <property type="entry name" value="Cro/C1-type_HTH"/>
</dbReference>
<dbReference type="GO" id="GO:0003677">
    <property type="term" value="F:DNA binding"/>
    <property type="evidence" value="ECO:0007669"/>
    <property type="project" value="InterPro"/>
</dbReference>
<dbReference type="OrthoDB" id="3035529at2"/>
<dbReference type="Proteomes" id="UP000292886">
    <property type="component" value="Chromosome"/>
</dbReference>
<dbReference type="Gene3D" id="1.10.260.40">
    <property type="entry name" value="lambda repressor-like DNA-binding domains"/>
    <property type="match status" value="1"/>
</dbReference>
<dbReference type="InterPro" id="IPR010982">
    <property type="entry name" value="Lambda_DNA-bd_dom_sf"/>
</dbReference>
<dbReference type="Pfam" id="PF01381">
    <property type="entry name" value="HTH_3"/>
    <property type="match status" value="1"/>
</dbReference>
<evidence type="ECO:0000313" key="3">
    <source>
        <dbReference type="Proteomes" id="UP000292886"/>
    </source>
</evidence>
<accession>A0A4V1AIW7</accession>
<organism evidence="2 3">
    <name type="scientific">Periweissella cryptocerci</name>
    <dbReference type="NCBI Taxonomy" id="2506420"/>
    <lineage>
        <taxon>Bacteria</taxon>
        <taxon>Bacillati</taxon>
        <taxon>Bacillota</taxon>
        <taxon>Bacilli</taxon>
        <taxon>Lactobacillales</taxon>
        <taxon>Lactobacillaceae</taxon>
        <taxon>Periweissella</taxon>
    </lineage>
</organism>
<evidence type="ECO:0000259" key="1">
    <source>
        <dbReference type="PROSITE" id="PS50943"/>
    </source>
</evidence>
<dbReference type="KEGG" id="wei:EQG49_11060"/>
<protein>
    <submittedName>
        <fullName evidence="2">XRE family transcriptional regulator</fullName>
    </submittedName>
</protein>
<dbReference type="PROSITE" id="PS50943">
    <property type="entry name" value="HTH_CROC1"/>
    <property type="match status" value="1"/>
</dbReference>
<sequence>MLSELSTVAPMVISDFENGKTDITVGNLLLIADVLGVTLGDLVKLK</sequence>
<dbReference type="SUPFAM" id="SSF47413">
    <property type="entry name" value="lambda repressor-like DNA-binding domains"/>
    <property type="match status" value="1"/>
</dbReference>
<keyword evidence="3" id="KW-1185">Reference proteome</keyword>
<dbReference type="CDD" id="cd00093">
    <property type="entry name" value="HTH_XRE"/>
    <property type="match status" value="1"/>
</dbReference>
<dbReference type="EMBL" id="CP037940">
    <property type="protein sequence ID" value="QBO36945.1"/>
    <property type="molecule type" value="Genomic_DNA"/>
</dbReference>
<gene>
    <name evidence="2" type="ORF">EQG49_11060</name>
</gene>
<evidence type="ECO:0000313" key="2">
    <source>
        <dbReference type="EMBL" id="QBO36945.1"/>
    </source>
</evidence>
<name>A0A4V1AIW7_9LACO</name>
<reference evidence="3" key="1">
    <citation type="submission" date="2019-03" db="EMBL/GenBank/DDBJ databases">
        <title>Weissella sp. 26KH-42 Genome sequencing.</title>
        <authorList>
            <person name="Heo J."/>
            <person name="Kim S.-J."/>
            <person name="Kim J.-S."/>
            <person name="Hong S.-B."/>
            <person name="Kwon S.-W."/>
        </authorList>
    </citation>
    <scope>NUCLEOTIDE SEQUENCE [LARGE SCALE GENOMIC DNA]</scope>
    <source>
        <strain evidence="3">26KH-42</strain>
    </source>
</reference>
<feature type="domain" description="HTH cro/C1-type" evidence="1">
    <location>
        <begin position="2"/>
        <end position="42"/>
    </location>
</feature>